<dbReference type="InterPro" id="IPR027417">
    <property type="entry name" value="P-loop_NTPase"/>
</dbReference>
<protein>
    <submittedName>
        <fullName evidence="6">ATP-binding cassette domain-containing protein</fullName>
    </submittedName>
</protein>
<evidence type="ECO:0000256" key="4">
    <source>
        <dbReference type="SAM" id="MobiDB-lite"/>
    </source>
</evidence>
<accession>A0ABV6RAG0</accession>
<keyword evidence="1" id="KW-0677">Repeat</keyword>
<evidence type="ECO:0000313" key="7">
    <source>
        <dbReference type="Proteomes" id="UP001589793"/>
    </source>
</evidence>
<dbReference type="Gene3D" id="3.40.50.300">
    <property type="entry name" value="P-loop containing nucleotide triphosphate hydrolases"/>
    <property type="match status" value="2"/>
</dbReference>
<feature type="domain" description="ABC transporter" evidence="5">
    <location>
        <begin position="342"/>
        <end position="540"/>
    </location>
</feature>
<dbReference type="InterPro" id="IPR003593">
    <property type="entry name" value="AAA+_ATPase"/>
</dbReference>
<dbReference type="PROSITE" id="PS50893">
    <property type="entry name" value="ABC_TRANSPORTER_2"/>
    <property type="match status" value="2"/>
</dbReference>
<dbReference type="CDD" id="cd03221">
    <property type="entry name" value="ABCF_EF-3"/>
    <property type="match status" value="1"/>
</dbReference>
<dbReference type="GO" id="GO:0005524">
    <property type="term" value="F:ATP binding"/>
    <property type="evidence" value="ECO:0007669"/>
    <property type="project" value="UniProtKB-KW"/>
</dbReference>
<dbReference type="EMBL" id="JBHLSV010000008">
    <property type="protein sequence ID" value="MFC0673976.1"/>
    <property type="molecule type" value="Genomic_DNA"/>
</dbReference>
<proteinExistence type="predicted"/>
<gene>
    <name evidence="6" type="ORF">ACFFF6_08400</name>
</gene>
<keyword evidence="3 6" id="KW-0067">ATP-binding</keyword>
<evidence type="ECO:0000256" key="1">
    <source>
        <dbReference type="ARBA" id="ARBA00022737"/>
    </source>
</evidence>
<dbReference type="SUPFAM" id="SSF52540">
    <property type="entry name" value="P-loop containing nucleoside triphosphate hydrolases"/>
    <property type="match status" value="2"/>
</dbReference>
<feature type="region of interest" description="Disordered" evidence="4">
    <location>
        <begin position="284"/>
        <end position="303"/>
    </location>
</feature>
<sequence length="540" mass="57806">MPSTPLHLRADGVSLSFGDRRVLTDITLTVPAERPTGLLGENGSGKSTLLRILAGRLAPDAGSVLVPGPIGLLDQEIPFSPGTRIEEVVADALAAAQRLEAELAAAGEALAADAGPAATAAYDDALAAAVLADVWGAPARAEQVMTGLGLAGVDRTRTIAEISGGQRGRLALARLLIARPATLLLDEPTNHLDDDAAGFLAQMLAEHPGPVLVASHDRAFLDEATRMQLDLDPSPQPLGETPGGVSAYEGGFSDYLLARYDARDRWERQFREEQEELGRLRTQVRDSHSVGHEGRGPRTEARASKKFYSDRNATVVSRRVRDAQRRLEELEESQIRKPPQELRFTGIGERRRPPSGGAVLAAAAQAEAAGRLAPVSFSVSAGEKLLVTGANGCGKSTLLALLSGHLAPDAGSVTVTADRALLAQDEAVDQDALVRAVLGRDAEEQQGDGVPGDLMGLVHPRDLDRRMGELSRGQQRRVALAAILRRPPALLLLDEPTNHLSLDLATHLEEAVQEWEGTVVIASHDRWLRRRWRGRRLELG</sequence>
<dbReference type="InterPro" id="IPR003439">
    <property type="entry name" value="ABC_transporter-like_ATP-bd"/>
</dbReference>
<name>A0ABV6RAG0_9MICO</name>
<comment type="caution">
    <text evidence="6">The sequence shown here is derived from an EMBL/GenBank/DDBJ whole genome shotgun (WGS) entry which is preliminary data.</text>
</comment>
<reference evidence="6 7" key="1">
    <citation type="submission" date="2024-09" db="EMBL/GenBank/DDBJ databases">
        <authorList>
            <person name="Sun Q."/>
            <person name="Mori K."/>
        </authorList>
    </citation>
    <scope>NUCLEOTIDE SEQUENCE [LARGE SCALE GENOMIC DNA]</scope>
    <source>
        <strain evidence="6 7">CICC 10874</strain>
    </source>
</reference>
<keyword evidence="2" id="KW-0547">Nucleotide-binding</keyword>
<organism evidence="6 7">
    <name type="scientific">Brachybacterium hainanense</name>
    <dbReference type="NCBI Taxonomy" id="1541174"/>
    <lineage>
        <taxon>Bacteria</taxon>
        <taxon>Bacillati</taxon>
        <taxon>Actinomycetota</taxon>
        <taxon>Actinomycetes</taxon>
        <taxon>Micrococcales</taxon>
        <taxon>Dermabacteraceae</taxon>
        <taxon>Brachybacterium</taxon>
    </lineage>
</organism>
<evidence type="ECO:0000259" key="5">
    <source>
        <dbReference type="PROSITE" id="PS50893"/>
    </source>
</evidence>
<dbReference type="PANTHER" id="PTHR19211">
    <property type="entry name" value="ATP-BINDING TRANSPORT PROTEIN-RELATED"/>
    <property type="match status" value="1"/>
</dbReference>
<dbReference type="SMART" id="SM00382">
    <property type="entry name" value="AAA"/>
    <property type="match status" value="2"/>
</dbReference>
<dbReference type="Pfam" id="PF00005">
    <property type="entry name" value="ABC_tran"/>
    <property type="match status" value="2"/>
</dbReference>
<dbReference type="Proteomes" id="UP001589793">
    <property type="component" value="Unassembled WGS sequence"/>
</dbReference>
<evidence type="ECO:0000256" key="3">
    <source>
        <dbReference type="ARBA" id="ARBA00022840"/>
    </source>
</evidence>
<dbReference type="PANTHER" id="PTHR19211:SF14">
    <property type="entry name" value="ATP-BINDING CASSETTE SUB-FAMILY F MEMBER 1"/>
    <property type="match status" value="1"/>
</dbReference>
<evidence type="ECO:0000256" key="2">
    <source>
        <dbReference type="ARBA" id="ARBA00022741"/>
    </source>
</evidence>
<feature type="domain" description="ABC transporter" evidence="5">
    <location>
        <begin position="8"/>
        <end position="257"/>
    </location>
</feature>
<evidence type="ECO:0000313" key="6">
    <source>
        <dbReference type="EMBL" id="MFC0673976.1"/>
    </source>
</evidence>
<dbReference type="RefSeq" id="WP_376979911.1">
    <property type="nucleotide sequence ID" value="NZ_JBHLSV010000008.1"/>
</dbReference>
<dbReference type="InterPro" id="IPR050611">
    <property type="entry name" value="ABCF"/>
</dbReference>
<keyword evidence="7" id="KW-1185">Reference proteome</keyword>